<evidence type="ECO:0000313" key="9">
    <source>
        <dbReference type="EMBL" id="AEV70260.1"/>
    </source>
</evidence>
<evidence type="ECO:0000256" key="4">
    <source>
        <dbReference type="ARBA" id="ARBA00022840"/>
    </source>
</evidence>
<reference evidence="9 10" key="2">
    <citation type="journal article" date="2012" name="Stand. Genomic Sci.">
        <title>Complete Genome Sequence of Clostridium clariflavum DSM 19732.</title>
        <authorList>
            <person name="Izquierdo J.A."/>
            <person name="Goodwin L."/>
            <person name="Davenport K.W."/>
            <person name="Teshima H."/>
            <person name="Bruce D."/>
            <person name="Detter C."/>
            <person name="Tapia R."/>
            <person name="Han S."/>
            <person name="Land M."/>
            <person name="Hauser L."/>
            <person name="Jeffries C.D."/>
            <person name="Han J."/>
            <person name="Pitluck S."/>
            <person name="Nolan M."/>
            <person name="Chen A."/>
            <person name="Huntemann M."/>
            <person name="Mavromatis K."/>
            <person name="Mikhailova N."/>
            <person name="Liolios K."/>
            <person name="Woyke T."/>
            <person name="Lynd L.R."/>
        </authorList>
    </citation>
    <scope>NUCLEOTIDE SEQUENCE [LARGE SCALE GENOMIC DNA]</scope>
    <source>
        <strain evidence="10">DSM 19732 / NBRC 101661 / EBR45</strain>
    </source>
</reference>
<feature type="domain" description="CobQ/CobB/MinD/ParA nucleotide binding" evidence="7">
    <location>
        <begin position="6"/>
        <end position="186"/>
    </location>
</feature>
<feature type="domain" description="CobB/CobQ-like glutamine amidotransferase" evidence="8">
    <location>
        <begin position="249"/>
        <end position="442"/>
    </location>
</feature>
<dbReference type="AlphaFoldDB" id="G8M1N1"/>
<dbReference type="RefSeq" id="WP_014256763.1">
    <property type="nucleotide sequence ID" value="NC_016627.1"/>
</dbReference>
<dbReference type="GO" id="GO:0005524">
    <property type="term" value="F:ATP binding"/>
    <property type="evidence" value="ECO:0007669"/>
    <property type="project" value="UniProtKB-KW"/>
</dbReference>
<keyword evidence="4" id="KW-0067">ATP-binding</keyword>
<dbReference type="PANTHER" id="PTHR43873:SF1">
    <property type="entry name" value="COBYRINATE A,C-DIAMIDE SYNTHASE"/>
    <property type="match status" value="1"/>
</dbReference>
<dbReference type="PANTHER" id="PTHR43873">
    <property type="entry name" value="COBYRINATE A,C-DIAMIDE SYNTHASE"/>
    <property type="match status" value="1"/>
</dbReference>
<dbReference type="SUPFAM" id="SSF52317">
    <property type="entry name" value="Class I glutamine amidotransferase-like"/>
    <property type="match status" value="1"/>
</dbReference>
<evidence type="ECO:0000256" key="5">
    <source>
        <dbReference type="ARBA" id="ARBA00022842"/>
    </source>
</evidence>
<dbReference type="InterPro" id="IPR027417">
    <property type="entry name" value="P-loop_NTPase"/>
</dbReference>
<organism evidence="9 10">
    <name type="scientific">Acetivibrio clariflavus (strain DSM 19732 / NBRC 101661 / EBR45)</name>
    <name type="common">Clostridium clariflavum</name>
    <dbReference type="NCBI Taxonomy" id="720554"/>
    <lineage>
        <taxon>Bacteria</taxon>
        <taxon>Bacillati</taxon>
        <taxon>Bacillota</taxon>
        <taxon>Clostridia</taxon>
        <taxon>Eubacteriales</taxon>
        <taxon>Oscillospiraceae</taxon>
        <taxon>Acetivibrio</taxon>
    </lineage>
</organism>
<dbReference type="KEGG" id="ccl:Clocl_3810"/>
<dbReference type="Proteomes" id="UP000005435">
    <property type="component" value="Chromosome"/>
</dbReference>
<dbReference type="STRING" id="720554.Clocl_3810"/>
<dbReference type="Gene3D" id="3.40.50.300">
    <property type="entry name" value="P-loop containing nucleotide triphosphate hydrolases"/>
    <property type="match status" value="1"/>
</dbReference>
<proteinExistence type="predicted"/>
<evidence type="ECO:0000259" key="8">
    <source>
        <dbReference type="Pfam" id="PF07685"/>
    </source>
</evidence>
<dbReference type="CDD" id="cd05388">
    <property type="entry name" value="CobB_N"/>
    <property type="match status" value="1"/>
</dbReference>
<name>G8M1N1_ACECE</name>
<dbReference type="EMBL" id="CP003065">
    <property type="protein sequence ID" value="AEV70260.1"/>
    <property type="molecule type" value="Genomic_DNA"/>
</dbReference>
<evidence type="ECO:0000259" key="7">
    <source>
        <dbReference type="Pfam" id="PF01656"/>
    </source>
</evidence>
<gene>
    <name evidence="9" type="ordered locus">Clocl_3810</name>
</gene>
<comment type="cofactor">
    <cofactor evidence="1">
        <name>Mg(2+)</name>
        <dbReference type="ChEBI" id="CHEBI:18420"/>
    </cofactor>
</comment>
<protein>
    <submittedName>
        <fullName evidence="9">Cobyrinic acid a,c-diamide synthase</fullName>
    </submittedName>
</protein>
<dbReference type="eggNOG" id="COG1797">
    <property type="taxonomic scope" value="Bacteria"/>
</dbReference>
<accession>G8M1N1</accession>
<dbReference type="HOGENOM" id="CLU_022752_2_0_9"/>
<evidence type="ECO:0000256" key="6">
    <source>
        <dbReference type="ARBA" id="ARBA00022962"/>
    </source>
</evidence>
<dbReference type="InterPro" id="IPR011698">
    <property type="entry name" value="GATase_3"/>
</dbReference>
<keyword evidence="3" id="KW-0547">Nucleotide-binding</keyword>
<evidence type="ECO:0000256" key="2">
    <source>
        <dbReference type="ARBA" id="ARBA00022598"/>
    </source>
</evidence>
<dbReference type="PROSITE" id="PS51274">
    <property type="entry name" value="GATASE_COBBQ"/>
    <property type="match status" value="1"/>
</dbReference>
<dbReference type="SUPFAM" id="SSF52540">
    <property type="entry name" value="P-loop containing nucleoside triphosphate hydrolases"/>
    <property type="match status" value="1"/>
</dbReference>
<dbReference type="Pfam" id="PF01656">
    <property type="entry name" value="CbiA"/>
    <property type="match status" value="1"/>
</dbReference>
<dbReference type="InterPro" id="IPR004484">
    <property type="entry name" value="CbiA/CobB_synth"/>
</dbReference>
<keyword evidence="10" id="KW-1185">Reference proteome</keyword>
<keyword evidence="5" id="KW-0460">Magnesium</keyword>
<keyword evidence="2" id="KW-0436">Ligase</keyword>
<dbReference type="GO" id="GO:0042242">
    <property type="term" value="F:cobyrinic acid a,c-diamide synthase activity"/>
    <property type="evidence" value="ECO:0007669"/>
    <property type="project" value="InterPro"/>
</dbReference>
<dbReference type="Pfam" id="PF07685">
    <property type="entry name" value="GATase_3"/>
    <property type="match status" value="1"/>
</dbReference>
<evidence type="ECO:0000256" key="1">
    <source>
        <dbReference type="ARBA" id="ARBA00001946"/>
    </source>
</evidence>
<evidence type="ECO:0000313" key="10">
    <source>
        <dbReference type="Proteomes" id="UP000005435"/>
    </source>
</evidence>
<dbReference type="NCBIfam" id="TIGR00379">
    <property type="entry name" value="cobB"/>
    <property type="match status" value="1"/>
</dbReference>
<sequence precursor="true">MTVRKITIAGINSGCGITTVTMGILATLYVMGLDVQPFKVGPDYIIPLLHSFITGKDSRNLDSWMLDIDTVVHLFEKNAANADISVIEGENGLYDGIGENTIVGSTAHVAKIVNSPVILVVNAEGISLSIVPLINGYVDYDKNLDIIGVILNKVESEAHYEFLKTAIENGTGLEVFGYLPKMDNLPSENLNLVPEEDLEDLKKKIRILVEQVIKTIDVDLIIKMSNRPDVSYLNSTKFLFDRNSDKKVRIAVAKDKAFSYYYKDNLDLLEIMGAEIVYFSPLVDEILPKDIAGLYFGGGNLEAYLKELQENKTLLRDIKRKIVEGIPTYAEGDSLLYLSEYVEHQKDEKFTMAEVLNGYCGISNEIYKSGYVDIEVIRDNILSNKGGRIRGHEFHRSNINISSEDITLCYTIQKKCCEKKPIIWRGGFSVYNMLASYPQIHFWCNPSFAQNFIDSCIKYSTDVVTAI</sequence>
<keyword evidence="6" id="KW-0315">Glutamine amidotransferase</keyword>
<evidence type="ECO:0000256" key="3">
    <source>
        <dbReference type="ARBA" id="ARBA00022741"/>
    </source>
</evidence>
<reference evidence="10" key="1">
    <citation type="submission" date="2011-12" db="EMBL/GenBank/DDBJ databases">
        <title>Complete sequence of Clostridium clariflavum DSM 19732.</title>
        <authorList>
            <consortium name="US DOE Joint Genome Institute"/>
            <person name="Lucas S."/>
            <person name="Han J."/>
            <person name="Lapidus A."/>
            <person name="Cheng J.-F."/>
            <person name="Goodwin L."/>
            <person name="Pitluck S."/>
            <person name="Peters L."/>
            <person name="Teshima H."/>
            <person name="Detter J.C."/>
            <person name="Han C."/>
            <person name="Tapia R."/>
            <person name="Land M."/>
            <person name="Hauser L."/>
            <person name="Kyrpides N."/>
            <person name="Ivanova N."/>
            <person name="Pagani I."/>
            <person name="Kitzmiller T."/>
            <person name="Lynd L."/>
            <person name="Izquierdo J."/>
            <person name="Woyke T."/>
        </authorList>
    </citation>
    <scope>NUCLEOTIDE SEQUENCE [LARGE SCALE GENOMIC DNA]</scope>
    <source>
        <strain evidence="10">DSM 19732 / NBRC 101661 / EBR45</strain>
    </source>
</reference>
<dbReference type="InterPro" id="IPR029062">
    <property type="entry name" value="Class_I_gatase-like"/>
</dbReference>
<dbReference type="OrthoDB" id="9764035at2"/>
<dbReference type="NCBIfam" id="NF002204">
    <property type="entry name" value="PRK01077.1"/>
    <property type="match status" value="1"/>
</dbReference>
<dbReference type="InterPro" id="IPR002586">
    <property type="entry name" value="CobQ/CobB/MinD/ParA_Nub-bd_dom"/>
</dbReference>